<comment type="cofactor">
    <cofactor evidence="2">
        <name>Fe(2+)</name>
        <dbReference type="ChEBI" id="CHEBI:29033"/>
    </cofactor>
    <text evidence="2">Binds 1 Fe(2+) ion.</text>
</comment>
<keyword evidence="2" id="KW-0479">Metal-binding</keyword>
<dbReference type="PANTHER" id="PTHR10458:SF22">
    <property type="entry name" value="PEPTIDE DEFORMYLASE"/>
    <property type="match status" value="1"/>
</dbReference>
<evidence type="ECO:0000313" key="3">
    <source>
        <dbReference type="EMBL" id="MFC0580907.1"/>
    </source>
</evidence>
<dbReference type="Proteomes" id="UP001589862">
    <property type="component" value="Unassembled WGS sequence"/>
</dbReference>
<dbReference type="Pfam" id="PF01327">
    <property type="entry name" value="Pep_deformylase"/>
    <property type="match status" value="1"/>
</dbReference>
<feature type="binding site" evidence="2">
    <location>
        <position position="135"/>
    </location>
    <ligand>
        <name>Fe cation</name>
        <dbReference type="ChEBI" id="CHEBI:24875"/>
    </ligand>
</feature>
<gene>
    <name evidence="2 3" type="primary">def</name>
    <name evidence="3" type="ORF">ACFFFR_00700</name>
</gene>
<dbReference type="PRINTS" id="PR01576">
    <property type="entry name" value="PDEFORMYLASE"/>
</dbReference>
<dbReference type="PANTHER" id="PTHR10458">
    <property type="entry name" value="PEPTIDE DEFORMYLASE"/>
    <property type="match status" value="1"/>
</dbReference>
<dbReference type="EMBL" id="JBHLUB010000001">
    <property type="protein sequence ID" value="MFC0580907.1"/>
    <property type="molecule type" value="Genomic_DNA"/>
</dbReference>
<dbReference type="Gene3D" id="3.90.45.10">
    <property type="entry name" value="Peptide deformylase"/>
    <property type="match status" value="1"/>
</dbReference>
<keyword evidence="2" id="KW-0408">Iron</keyword>
<evidence type="ECO:0000313" key="4">
    <source>
        <dbReference type="Proteomes" id="UP001589862"/>
    </source>
</evidence>
<proteinExistence type="inferred from homology"/>
<evidence type="ECO:0000256" key="2">
    <source>
        <dbReference type="HAMAP-Rule" id="MF_00163"/>
    </source>
</evidence>
<protein>
    <recommendedName>
        <fullName evidence="2">Peptide deformylase</fullName>
        <shortName evidence="2">PDF</shortName>
        <ecNumber evidence="2">3.5.1.88</ecNumber>
    </recommendedName>
    <alternativeName>
        <fullName evidence="2">Polypeptide deformylase</fullName>
    </alternativeName>
</protein>
<organism evidence="3 4">
    <name type="scientific">Micrococcoides hystricis</name>
    <dbReference type="NCBI Taxonomy" id="1572761"/>
    <lineage>
        <taxon>Bacteria</taxon>
        <taxon>Bacillati</taxon>
        <taxon>Actinomycetota</taxon>
        <taxon>Actinomycetes</taxon>
        <taxon>Micrococcales</taxon>
        <taxon>Micrococcaceae</taxon>
        <taxon>Micrococcoides</taxon>
    </lineage>
</organism>
<dbReference type="PIRSF" id="PIRSF004749">
    <property type="entry name" value="Pep_def"/>
    <property type="match status" value="1"/>
</dbReference>
<dbReference type="GO" id="GO:0042586">
    <property type="term" value="F:peptide deformylase activity"/>
    <property type="evidence" value="ECO:0007669"/>
    <property type="project" value="UniProtKB-EC"/>
</dbReference>
<feature type="binding site" evidence="2">
    <location>
        <position position="131"/>
    </location>
    <ligand>
        <name>Fe cation</name>
        <dbReference type="ChEBI" id="CHEBI:24875"/>
    </ligand>
</feature>
<comment type="catalytic activity">
    <reaction evidence="2">
        <text>N-terminal N-formyl-L-methionyl-[peptide] + H2O = N-terminal L-methionyl-[peptide] + formate</text>
        <dbReference type="Rhea" id="RHEA:24420"/>
        <dbReference type="Rhea" id="RHEA-COMP:10639"/>
        <dbReference type="Rhea" id="RHEA-COMP:10640"/>
        <dbReference type="ChEBI" id="CHEBI:15377"/>
        <dbReference type="ChEBI" id="CHEBI:15740"/>
        <dbReference type="ChEBI" id="CHEBI:49298"/>
        <dbReference type="ChEBI" id="CHEBI:64731"/>
        <dbReference type="EC" id="3.5.1.88"/>
    </reaction>
</comment>
<keyword evidence="2" id="KW-0648">Protein biosynthesis</keyword>
<evidence type="ECO:0000256" key="1">
    <source>
        <dbReference type="ARBA" id="ARBA00010759"/>
    </source>
</evidence>
<comment type="similarity">
    <text evidence="1 2">Belongs to the polypeptide deformylase family.</text>
</comment>
<dbReference type="InterPro" id="IPR036821">
    <property type="entry name" value="Peptide_deformylase_sf"/>
</dbReference>
<dbReference type="NCBIfam" id="NF001159">
    <property type="entry name" value="PRK00150.1-3"/>
    <property type="match status" value="1"/>
</dbReference>
<keyword evidence="4" id="KW-1185">Reference proteome</keyword>
<comment type="caution">
    <text evidence="3">The sequence shown here is derived from an EMBL/GenBank/DDBJ whole genome shotgun (WGS) entry which is preliminary data.</text>
</comment>
<dbReference type="EC" id="3.5.1.88" evidence="2"/>
<dbReference type="HAMAP" id="MF_00163">
    <property type="entry name" value="Pep_deformylase"/>
    <property type="match status" value="1"/>
</dbReference>
<dbReference type="SUPFAM" id="SSF56420">
    <property type="entry name" value="Peptide deformylase"/>
    <property type="match status" value="1"/>
</dbReference>
<dbReference type="RefSeq" id="WP_377457316.1">
    <property type="nucleotide sequence ID" value="NZ_JBHLUB010000001.1"/>
</dbReference>
<feature type="binding site" evidence="2">
    <location>
        <position position="89"/>
    </location>
    <ligand>
        <name>Fe cation</name>
        <dbReference type="ChEBI" id="CHEBI:24875"/>
    </ligand>
</feature>
<feature type="active site" evidence="2">
    <location>
        <position position="132"/>
    </location>
</feature>
<reference evidence="3 4" key="1">
    <citation type="submission" date="2024-09" db="EMBL/GenBank/DDBJ databases">
        <authorList>
            <person name="Sun Q."/>
            <person name="Mori K."/>
        </authorList>
    </citation>
    <scope>NUCLEOTIDE SEQUENCE [LARGE SCALE GENOMIC DNA]</scope>
    <source>
        <strain evidence="3 4">NCAIM B.02604</strain>
    </source>
</reference>
<keyword evidence="2 3" id="KW-0378">Hydrolase</keyword>
<dbReference type="NCBIfam" id="TIGR00079">
    <property type="entry name" value="pept_deformyl"/>
    <property type="match status" value="1"/>
</dbReference>
<sequence>MAIRQIRLIGDPVLRTKAQEVTDFGPELHKLIDDMIETMRDTGGVGLAAPQIGVEKRVFVYEADGELGHVVNPLLENSQEQLEPIEEGCLSIPGLSYPVVRSMRTTIKGQDKNGEEIQISGEHLLARVFQHENDHLDGVLFIDRLNREDKRAALAELNDPAYQNTIQQTKAERSGSVGSAFGLN</sequence>
<name>A0ABV6P943_9MICC</name>
<dbReference type="CDD" id="cd00487">
    <property type="entry name" value="Pep_deformylase"/>
    <property type="match status" value="1"/>
</dbReference>
<accession>A0ABV6P943</accession>
<comment type="function">
    <text evidence="2">Removes the formyl group from the N-terminal Met of newly synthesized proteins. Requires at least a dipeptide for an efficient rate of reaction. N-terminal L-methionine is a prerequisite for activity but the enzyme has broad specificity at other positions.</text>
</comment>
<dbReference type="InterPro" id="IPR023635">
    <property type="entry name" value="Peptide_deformylase"/>
</dbReference>